<feature type="compositionally biased region" description="Polar residues" evidence="8">
    <location>
        <begin position="28"/>
        <end position="39"/>
    </location>
</feature>
<comment type="subcellular location">
    <subcellularLocation>
        <location evidence="1">Cell membrane</location>
        <topology evidence="1">Multi-pass membrane protein</topology>
    </subcellularLocation>
</comment>
<gene>
    <name evidence="10" type="ORF">SCHPADRAFT_33235</name>
</gene>
<keyword evidence="5 9" id="KW-0812">Transmembrane</keyword>
<name>A0A0H2SEL9_9AGAM</name>
<dbReference type="Gene3D" id="3.30.460.20">
    <property type="entry name" value="CorA soluble domain-like"/>
    <property type="match status" value="1"/>
</dbReference>
<evidence type="ECO:0008006" key="12">
    <source>
        <dbReference type="Google" id="ProtNLM"/>
    </source>
</evidence>
<feature type="transmembrane region" description="Helical" evidence="9">
    <location>
        <begin position="582"/>
        <end position="604"/>
    </location>
</feature>
<dbReference type="GO" id="GO:0050897">
    <property type="term" value="F:cobalt ion binding"/>
    <property type="evidence" value="ECO:0007669"/>
    <property type="project" value="TreeGrafter"/>
</dbReference>
<evidence type="ECO:0000256" key="2">
    <source>
        <dbReference type="ARBA" id="ARBA00009765"/>
    </source>
</evidence>
<dbReference type="STRING" id="27342.A0A0H2SEL9"/>
<dbReference type="Proteomes" id="UP000053477">
    <property type="component" value="Unassembled WGS sequence"/>
</dbReference>
<keyword evidence="6 9" id="KW-1133">Transmembrane helix</keyword>
<dbReference type="PANTHER" id="PTHR46494">
    <property type="entry name" value="CORA FAMILY METAL ION TRANSPORTER (EUROFUNG)"/>
    <property type="match status" value="1"/>
</dbReference>
<evidence type="ECO:0000256" key="8">
    <source>
        <dbReference type="SAM" id="MobiDB-lite"/>
    </source>
</evidence>
<dbReference type="AlphaFoldDB" id="A0A0H2SEL9"/>
<evidence type="ECO:0000256" key="1">
    <source>
        <dbReference type="ARBA" id="ARBA00004651"/>
    </source>
</evidence>
<dbReference type="Pfam" id="PF01544">
    <property type="entry name" value="CorA"/>
    <property type="match status" value="1"/>
</dbReference>
<dbReference type="InParanoid" id="A0A0H2SEL9"/>
<dbReference type="EMBL" id="KQ085883">
    <property type="protein sequence ID" value="KLO20173.1"/>
    <property type="molecule type" value="Genomic_DNA"/>
</dbReference>
<evidence type="ECO:0000256" key="5">
    <source>
        <dbReference type="ARBA" id="ARBA00022692"/>
    </source>
</evidence>
<dbReference type="GO" id="GO:0005886">
    <property type="term" value="C:plasma membrane"/>
    <property type="evidence" value="ECO:0007669"/>
    <property type="project" value="UniProtKB-SubCell"/>
</dbReference>
<keyword evidence="3" id="KW-0813">Transport</keyword>
<evidence type="ECO:0000313" key="11">
    <source>
        <dbReference type="Proteomes" id="UP000053477"/>
    </source>
</evidence>
<feature type="region of interest" description="Disordered" evidence="8">
    <location>
        <begin position="281"/>
        <end position="334"/>
    </location>
</feature>
<proteinExistence type="inferred from homology"/>
<dbReference type="Gene3D" id="1.20.58.340">
    <property type="entry name" value="Magnesium transport protein CorA, transmembrane region"/>
    <property type="match status" value="2"/>
</dbReference>
<feature type="transmembrane region" description="Helical" evidence="9">
    <location>
        <begin position="549"/>
        <end position="576"/>
    </location>
</feature>
<dbReference type="InterPro" id="IPR002523">
    <property type="entry name" value="MgTranspt_CorA/ZnTranspt_ZntB"/>
</dbReference>
<evidence type="ECO:0000256" key="6">
    <source>
        <dbReference type="ARBA" id="ARBA00022989"/>
    </source>
</evidence>
<evidence type="ECO:0000256" key="9">
    <source>
        <dbReference type="SAM" id="Phobius"/>
    </source>
</evidence>
<feature type="compositionally biased region" description="Basic and acidic residues" evidence="8">
    <location>
        <begin position="41"/>
        <end position="51"/>
    </location>
</feature>
<organism evidence="10 11">
    <name type="scientific">Schizopora paradoxa</name>
    <dbReference type="NCBI Taxonomy" id="27342"/>
    <lineage>
        <taxon>Eukaryota</taxon>
        <taxon>Fungi</taxon>
        <taxon>Dikarya</taxon>
        <taxon>Basidiomycota</taxon>
        <taxon>Agaricomycotina</taxon>
        <taxon>Agaricomycetes</taxon>
        <taxon>Hymenochaetales</taxon>
        <taxon>Schizoporaceae</taxon>
        <taxon>Schizopora</taxon>
    </lineage>
</organism>
<dbReference type="SUPFAM" id="SSF144083">
    <property type="entry name" value="Magnesium transport protein CorA, transmembrane region"/>
    <property type="match status" value="1"/>
</dbReference>
<dbReference type="InterPro" id="IPR045861">
    <property type="entry name" value="CorA_cytoplasmic_dom"/>
</dbReference>
<reference evidence="10 11" key="1">
    <citation type="submission" date="2015-04" db="EMBL/GenBank/DDBJ databases">
        <title>Complete genome sequence of Schizopora paradoxa KUC8140, a cosmopolitan wood degrader in East Asia.</title>
        <authorList>
            <consortium name="DOE Joint Genome Institute"/>
            <person name="Min B."/>
            <person name="Park H."/>
            <person name="Jang Y."/>
            <person name="Kim J.-J."/>
            <person name="Kim K.H."/>
            <person name="Pangilinan J."/>
            <person name="Lipzen A."/>
            <person name="Riley R."/>
            <person name="Grigoriev I.V."/>
            <person name="Spatafora J.W."/>
            <person name="Choi I.-G."/>
        </authorList>
    </citation>
    <scope>NUCLEOTIDE SEQUENCE [LARGE SCALE GENOMIC DNA]</scope>
    <source>
        <strain evidence="10 11">KUC8140</strain>
    </source>
</reference>
<feature type="region of interest" description="Disordered" evidence="8">
    <location>
        <begin position="1"/>
        <end position="51"/>
    </location>
</feature>
<dbReference type="GO" id="GO:0000287">
    <property type="term" value="F:magnesium ion binding"/>
    <property type="evidence" value="ECO:0007669"/>
    <property type="project" value="TreeGrafter"/>
</dbReference>
<keyword evidence="4" id="KW-1003">Cell membrane</keyword>
<dbReference type="SUPFAM" id="SSF143865">
    <property type="entry name" value="CorA soluble domain-like"/>
    <property type="match status" value="1"/>
</dbReference>
<dbReference type="PANTHER" id="PTHR46494:SF1">
    <property type="entry name" value="CORA FAMILY METAL ION TRANSPORTER (EUROFUNG)"/>
    <property type="match status" value="1"/>
</dbReference>
<comment type="similarity">
    <text evidence="2">Belongs to the CorA metal ion transporter (MIT) (TC 1.A.35) family.</text>
</comment>
<dbReference type="OrthoDB" id="165352at2759"/>
<dbReference type="InterPro" id="IPR045863">
    <property type="entry name" value="CorA_TM1_TM2"/>
</dbReference>
<keyword evidence="7 9" id="KW-0472">Membrane</keyword>
<evidence type="ECO:0000313" key="10">
    <source>
        <dbReference type="EMBL" id="KLO20173.1"/>
    </source>
</evidence>
<feature type="region of interest" description="Disordered" evidence="8">
    <location>
        <begin position="88"/>
        <end position="113"/>
    </location>
</feature>
<protein>
    <recommendedName>
        <fullName evidence="12">Cora-domain-containing protein</fullName>
    </recommendedName>
</protein>
<accession>A0A0H2SEL9</accession>
<evidence type="ECO:0000256" key="3">
    <source>
        <dbReference type="ARBA" id="ARBA00022448"/>
    </source>
</evidence>
<dbReference type="GO" id="GO:0015095">
    <property type="term" value="F:magnesium ion transmembrane transporter activity"/>
    <property type="evidence" value="ECO:0007669"/>
    <property type="project" value="TreeGrafter"/>
</dbReference>
<sequence>MPRENSFSDSDGRSLTPDLEDEHDMIGQSPSASPSTTQAKPDFDNFKQNDRFHSLEVSATPTMIMSSAGGNGVLSEEPESTVPPKIQETVSAPSANPPRAMTNASTTPSRPGAGIERFRASARKIIQMHRGSSAIAGTFGVGAEPGVDPRKSAAFIQYGHIRAKCQIEVIDYSSVRSSFGKFENKGFLEYLADPKASTRDAWVKVRWINVAGISWDVISALALKHDIHPLALEDVIHGRLKSRSKSDYYLKHLFIRILRHTLMPEDATGVQFETVAPAITNLPRSQSPSPLDDDETDDEKTLGGSKFNTRRGRDDLEEGQNVQEKPHRGRTTSTLRMRNQVANALTIEDLKRGERVNVATLPFFIFLCRDGTVISLSPRDDSDFTAPIVARLRQRDTGLRATADPSMLVQSLLDLIVDKALEVVDEYQQKILKLEHQVLIRPNMKTVRYLHILSGDLSMHKRTLEPIKTLVYGLRRYDVDRCAALMDGSDIAKVRGYMSHKSKIYLADVHDHIDHVINSMDMFTSISENLINYTFNMASYEMNETMRRLTFVTIIFLPLTLLTGYFGMNFTAFWSINNNSDLFFWEIAIPMMIVVIFLFMYSDLGRMVRFLKKRWNARKVKKSVKHKQL</sequence>
<evidence type="ECO:0000256" key="4">
    <source>
        <dbReference type="ARBA" id="ARBA00022475"/>
    </source>
</evidence>
<dbReference type="GO" id="GO:0015087">
    <property type="term" value="F:cobalt ion transmembrane transporter activity"/>
    <property type="evidence" value="ECO:0007669"/>
    <property type="project" value="TreeGrafter"/>
</dbReference>
<keyword evidence="11" id="KW-1185">Reference proteome</keyword>
<evidence type="ECO:0000256" key="7">
    <source>
        <dbReference type="ARBA" id="ARBA00023136"/>
    </source>
</evidence>